<evidence type="ECO:0008006" key="3">
    <source>
        <dbReference type="Google" id="ProtNLM"/>
    </source>
</evidence>
<keyword evidence="2" id="KW-1185">Reference proteome</keyword>
<dbReference type="InterPro" id="IPR029069">
    <property type="entry name" value="HotDog_dom_sf"/>
</dbReference>
<evidence type="ECO:0000313" key="2">
    <source>
        <dbReference type="Proteomes" id="UP000526501"/>
    </source>
</evidence>
<dbReference type="SUPFAM" id="SSF54637">
    <property type="entry name" value="Thioesterase/thiol ester dehydrase-isomerase"/>
    <property type="match status" value="1"/>
</dbReference>
<protein>
    <recommendedName>
        <fullName evidence="3">Thioesterase superfamily protein</fullName>
    </recommendedName>
</protein>
<proteinExistence type="predicted"/>
<comment type="caution">
    <text evidence="1">The sequence shown here is derived from an EMBL/GenBank/DDBJ whole genome shotgun (WGS) entry which is preliminary data.</text>
</comment>
<dbReference type="AlphaFoldDB" id="A0A7X1E8H2"/>
<reference evidence="1 2" key="1">
    <citation type="submission" date="2020-07" db="EMBL/GenBank/DDBJ databases">
        <authorList>
            <person name="Feng X."/>
        </authorList>
    </citation>
    <scope>NUCLEOTIDE SEQUENCE [LARGE SCALE GENOMIC DNA]</scope>
    <source>
        <strain evidence="1 2">JCM23202</strain>
    </source>
</reference>
<gene>
    <name evidence="1" type="ORF">H5P27_09395</name>
</gene>
<sequence>MRLREGCKLASLLDLNRLRKEGHGDCIACIHPDLRLEFSLEGPDRLRASVDFKESMTSYGQMVHSGVQSFVMQEAMICALLACGIYATPIYSKTSYLKPVRSEPSAYIYVSIKSEPDTLLKAEAELWQGGKVCSIAKSGFLELSPEDL</sequence>
<accession>A0A7X1E8H2</accession>
<evidence type="ECO:0000313" key="1">
    <source>
        <dbReference type="EMBL" id="MBC2606261.1"/>
    </source>
</evidence>
<dbReference type="Proteomes" id="UP000526501">
    <property type="component" value="Unassembled WGS sequence"/>
</dbReference>
<name>A0A7X1E8H2_9BACT</name>
<dbReference type="Gene3D" id="3.10.129.10">
    <property type="entry name" value="Hotdog Thioesterase"/>
    <property type="match status" value="1"/>
</dbReference>
<dbReference type="EMBL" id="JACHVC010000008">
    <property type="protein sequence ID" value="MBC2606261.1"/>
    <property type="molecule type" value="Genomic_DNA"/>
</dbReference>
<organism evidence="1 2">
    <name type="scientific">Pelagicoccus albus</name>
    <dbReference type="NCBI Taxonomy" id="415222"/>
    <lineage>
        <taxon>Bacteria</taxon>
        <taxon>Pseudomonadati</taxon>
        <taxon>Verrucomicrobiota</taxon>
        <taxon>Opitutia</taxon>
        <taxon>Puniceicoccales</taxon>
        <taxon>Pelagicoccaceae</taxon>
        <taxon>Pelagicoccus</taxon>
    </lineage>
</organism>
<dbReference type="RefSeq" id="WP_185660147.1">
    <property type="nucleotide sequence ID" value="NZ_CAWPOO010000008.1"/>
</dbReference>